<comment type="caution">
    <text evidence="1">The sequence shown here is derived from an EMBL/GenBank/DDBJ whole genome shotgun (WGS) entry which is preliminary data.</text>
</comment>
<gene>
    <name evidence="2" type="ORF">GWK15_11190</name>
    <name evidence="1" type="ORF">GXW75_15605</name>
</gene>
<evidence type="ECO:0000313" key="2">
    <source>
        <dbReference type="EMBL" id="NKE17510.1"/>
    </source>
</evidence>
<evidence type="ECO:0000313" key="4">
    <source>
        <dbReference type="Proteomes" id="UP001138708"/>
    </source>
</evidence>
<evidence type="ECO:0000313" key="3">
    <source>
        <dbReference type="Proteomes" id="UP000746741"/>
    </source>
</evidence>
<keyword evidence="3" id="KW-1185">Reference proteome</keyword>
<dbReference type="Proteomes" id="UP001138708">
    <property type="component" value="Unassembled WGS sequence"/>
</dbReference>
<sequence>MAGALTLAPGAWWGWLEVPPRQAGWGASPVLLTGIQPLGNGRGDLRLDFIQALHPVAAARRSVVLRVTHRGPTHLAGTLRAADGTIRSAVIAVADYGWLAAFCPAFWKRRPPTMPSLLIDGKPLPGPSPQAHLAAVLGRDEETALRGAHAGHLGGHVHPMPDRTSAFRLDVTFAPFESWLIARGFRPTEMEEKWFIHLDGDRLLFRRSWTGNLIYDVAARWQGERLTLGEVTVNRDPEQYKQNDDAQDRRILVFLIRAILLAEPASFPTAQGTSAEDAAIQAWSIAGKAMF</sequence>
<organism evidence="1 4">
    <name type="scientific">Neoroseomonas oryzicola</name>
    <dbReference type="NCBI Taxonomy" id="535904"/>
    <lineage>
        <taxon>Bacteria</taxon>
        <taxon>Pseudomonadati</taxon>
        <taxon>Pseudomonadota</taxon>
        <taxon>Alphaproteobacteria</taxon>
        <taxon>Acetobacterales</taxon>
        <taxon>Acetobacteraceae</taxon>
        <taxon>Neoroseomonas</taxon>
    </lineage>
</organism>
<reference evidence="1" key="3">
    <citation type="journal article" date="2021" name="Syst. Appl. Microbiol.">
        <title>Roseomonas hellenica sp. nov., isolated from roots of wild-growing Alkanna tinctoria.</title>
        <authorList>
            <person name="Rat A."/>
            <person name="Naranjo H.D."/>
            <person name="Lebbe L."/>
            <person name="Cnockaert M."/>
            <person name="Krigas N."/>
            <person name="Grigoriadou K."/>
            <person name="Maloupa E."/>
            <person name="Willems A."/>
        </authorList>
    </citation>
    <scope>NUCLEOTIDE SEQUENCE</scope>
    <source>
        <strain evidence="1">LMG 31161</strain>
    </source>
</reference>
<dbReference type="Proteomes" id="UP000746741">
    <property type="component" value="Unassembled WGS sequence"/>
</dbReference>
<protein>
    <submittedName>
        <fullName evidence="1">Uncharacterized protein</fullName>
    </submittedName>
</protein>
<dbReference type="RefSeq" id="WP_168041359.1">
    <property type="nucleotide sequence ID" value="NZ_JAAEDK010000035.1"/>
</dbReference>
<reference evidence="1" key="1">
    <citation type="submission" date="2020-01" db="EMBL/GenBank/DDBJ databases">
        <authorList>
            <person name="Rat A."/>
        </authorList>
    </citation>
    <scope>NUCLEOTIDE SEQUENCE</scope>
    <source>
        <strain evidence="1">LMG 31161</strain>
    </source>
</reference>
<dbReference type="AlphaFoldDB" id="A0A9X9WK23"/>
<evidence type="ECO:0000313" key="1">
    <source>
        <dbReference type="EMBL" id="MBR0660683.1"/>
    </source>
</evidence>
<reference evidence="2 3" key="2">
    <citation type="submission" date="2020-02" db="EMBL/GenBank/DDBJ databases">
        <authorList>
            <person name="Sun Q."/>
            <person name="Inoue M."/>
        </authorList>
    </citation>
    <scope>NUCLEOTIDE SEQUENCE [LARGE SCALE GENOMIC DNA]</scope>
    <source>
        <strain evidence="2 3">KCTC 22478</strain>
    </source>
</reference>
<dbReference type="EMBL" id="JAAVUP010000002">
    <property type="protein sequence ID" value="NKE17510.1"/>
    <property type="molecule type" value="Genomic_DNA"/>
</dbReference>
<dbReference type="EMBL" id="JAAEDK010000035">
    <property type="protein sequence ID" value="MBR0660683.1"/>
    <property type="molecule type" value="Genomic_DNA"/>
</dbReference>
<name>A0A9X9WK23_9PROT</name>
<proteinExistence type="predicted"/>
<accession>A0A9X9WK23</accession>